<dbReference type="Gene3D" id="3.40.1110.10">
    <property type="entry name" value="Calcium-transporting ATPase, cytoplasmic domain N"/>
    <property type="match status" value="1"/>
</dbReference>
<evidence type="ECO:0000256" key="2">
    <source>
        <dbReference type="ARBA" id="ARBA00022692"/>
    </source>
</evidence>
<comment type="subcellular location">
    <subcellularLocation>
        <location evidence="1">Membrane</location>
    </subcellularLocation>
</comment>
<dbReference type="GO" id="GO:0016020">
    <property type="term" value="C:membrane"/>
    <property type="evidence" value="ECO:0007669"/>
    <property type="project" value="UniProtKB-SubCell"/>
</dbReference>
<dbReference type="Pfam" id="PF00122">
    <property type="entry name" value="E1-E2_ATPase"/>
    <property type="match status" value="1"/>
</dbReference>
<feature type="transmembrane region" description="Helical" evidence="7">
    <location>
        <begin position="399"/>
        <end position="422"/>
    </location>
</feature>
<dbReference type="PANTHER" id="PTHR43520:SF8">
    <property type="entry name" value="P-TYPE CU(+) TRANSPORTER"/>
    <property type="match status" value="1"/>
</dbReference>
<organism evidence="9 10">
    <name type="scientific">Legionella brunensis</name>
    <dbReference type="NCBI Taxonomy" id="29422"/>
    <lineage>
        <taxon>Bacteria</taxon>
        <taxon>Pseudomonadati</taxon>
        <taxon>Pseudomonadota</taxon>
        <taxon>Gammaproteobacteria</taxon>
        <taxon>Legionellales</taxon>
        <taxon>Legionellaceae</taxon>
        <taxon>Legionella</taxon>
    </lineage>
</organism>
<dbReference type="GO" id="GO:0005507">
    <property type="term" value="F:copper ion binding"/>
    <property type="evidence" value="ECO:0007669"/>
    <property type="project" value="TreeGrafter"/>
</dbReference>
<dbReference type="Gene3D" id="3.40.50.1000">
    <property type="entry name" value="HAD superfamily/HAD-like"/>
    <property type="match status" value="1"/>
</dbReference>
<name>A0A0W0S167_9GAMM</name>
<dbReference type="RefSeq" id="WP_058443128.1">
    <property type="nucleotide sequence ID" value="NZ_CAAAHU010000008.1"/>
</dbReference>
<dbReference type="NCBIfam" id="TIGR01494">
    <property type="entry name" value="ATPase_P-type"/>
    <property type="match status" value="1"/>
</dbReference>
<reference evidence="9 10" key="1">
    <citation type="submission" date="2015-11" db="EMBL/GenBank/DDBJ databases">
        <title>Genomic analysis of 38 Legionella species identifies large and diverse effector repertoires.</title>
        <authorList>
            <person name="Burstein D."/>
            <person name="Amaro F."/>
            <person name="Zusman T."/>
            <person name="Lifshitz Z."/>
            <person name="Cohen O."/>
            <person name="Gilbert J.A."/>
            <person name="Pupko T."/>
            <person name="Shuman H.A."/>
            <person name="Segal G."/>
        </authorList>
    </citation>
    <scope>NUCLEOTIDE SEQUENCE [LARGE SCALE GENOMIC DNA]</scope>
    <source>
        <strain evidence="9 10">ATCC 43878</strain>
    </source>
</reference>
<evidence type="ECO:0000256" key="1">
    <source>
        <dbReference type="ARBA" id="ARBA00004370"/>
    </source>
</evidence>
<feature type="transmembrane region" description="Helical" evidence="7">
    <location>
        <begin position="189"/>
        <end position="207"/>
    </location>
</feature>
<dbReference type="STRING" id="29422.Lbru_3187"/>
<dbReference type="InterPro" id="IPR023214">
    <property type="entry name" value="HAD_sf"/>
</dbReference>
<keyword evidence="6 7" id="KW-0472">Membrane</keyword>
<dbReference type="AlphaFoldDB" id="A0A0W0S167"/>
<feature type="transmembrane region" description="Helical" evidence="7">
    <location>
        <begin position="765"/>
        <end position="784"/>
    </location>
</feature>
<evidence type="ECO:0000313" key="9">
    <source>
        <dbReference type="EMBL" id="KTC77080.1"/>
    </source>
</evidence>
<dbReference type="GO" id="GO:0055070">
    <property type="term" value="P:copper ion homeostasis"/>
    <property type="evidence" value="ECO:0007669"/>
    <property type="project" value="TreeGrafter"/>
</dbReference>
<evidence type="ECO:0000256" key="6">
    <source>
        <dbReference type="ARBA" id="ARBA00023136"/>
    </source>
</evidence>
<dbReference type="GO" id="GO:0016887">
    <property type="term" value="F:ATP hydrolysis activity"/>
    <property type="evidence" value="ECO:0007669"/>
    <property type="project" value="InterPro"/>
</dbReference>
<sequence length="887" mass="96531">MSNIYEFYLPTITCQNCIGSILYAFESEEFKKTGIIIESHHTEHTQKEIKIKVKNNNKKKEEVRRILRETIENAGFTCIDITEKSSLPKAPLYKRILTSNWFLGGLGTGSGVILLILSLVLTGGLSLPAMIAMGATSTLLTLLLGAPYYYQAVNSIKTRTLTMDTLFTISTMTVIVVSLAAFVVPGLPMIFEAGLLIFGFRYLGLAIEETITERVVVEKKFRDRLPKEVRVLGEEKSLNTRKLVTIQAGELLSLDAGDIIPVDGECLTPAVVYDTIITGSVLPRAIKPGERVLAGMRLAENSPPMTLKASPITLLLEEGDIIPVDGVCEGKDCFIFDEDLQKPRQIKVGEALSAGTRLTSTAKLMVTAVANYSYLHRLDRNNEHAQFEKAPIEEATTQILQYFIPAVILAAILSGVVISLFFPPALALHSAISVLVAACPCTLGLITPLAVKIGINKAAEHGVQFKSAKTLQAAESVNAVVFDVHGTLTTGVPTVTDYAHSNLVSKKALLSYFAALERKSQHPIAKAIADFVNDKETDELVVDSLDESNHSGLKAKITRCESNLDDLQKEYTEEIILGNQAMMQENGIDVSAIQSKLGLKGGQSVVYLARNKQLLGYMVVTDPLRKDALETVTALKKMGKTIFICTGADENTAKRYAELLDIPFSNICWGCVGISENSQDNSKTAYIAKLQAQGFNVAMVGDAANDAVALARTFGIAIKSKSGDEVTQQQASAVVQGDSLLPVANIFAIANQTVGNIKQNLGFSLAYNLTSMLLTGGLLVAIGLTLNPAVGVALMILQTSLVLLNAYRFKSQRLEHLQPLRAQTQSEFEESYSCFNNLFNNKKMPTTPGRSFERENEFPARLFKPQIPADNSIQPQDLEGRLISGLQ</sequence>
<evidence type="ECO:0000256" key="7">
    <source>
        <dbReference type="SAM" id="Phobius"/>
    </source>
</evidence>
<feature type="transmembrane region" description="Helical" evidence="7">
    <location>
        <begin position="428"/>
        <end position="451"/>
    </location>
</feature>
<comment type="caution">
    <text evidence="9">The sequence shown here is derived from an EMBL/GenBank/DDBJ whole genome shotgun (WGS) entry which is preliminary data.</text>
</comment>
<evidence type="ECO:0000256" key="3">
    <source>
        <dbReference type="ARBA" id="ARBA00022723"/>
    </source>
</evidence>
<evidence type="ECO:0000256" key="4">
    <source>
        <dbReference type="ARBA" id="ARBA00022967"/>
    </source>
</evidence>
<dbReference type="SUPFAM" id="SSF56784">
    <property type="entry name" value="HAD-like"/>
    <property type="match status" value="1"/>
</dbReference>
<dbReference type="InterPro" id="IPR059000">
    <property type="entry name" value="ATPase_P-type_domA"/>
</dbReference>
<feature type="transmembrane region" description="Helical" evidence="7">
    <location>
        <begin position="161"/>
        <end position="183"/>
    </location>
</feature>
<dbReference type="Proteomes" id="UP000054742">
    <property type="component" value="Unassembled WGS sequence"/>
</dbReference>
<keyword evidence="5 7" id="KW-1133">Transmembrane helix</keyword>
<keyword evidence="2 7" id="KW-0812">Transmembrane</keyword>
<proteinExistence type="predicted"/>
<accession>A0A0W0S167</accession>
<protein>
    <submittedName>
        <fullName evidence="9">Cation transporting ATPase PacS</fullName>
    </submittedName>
</protein>
<dbReference type="InterPro" id="IPR023299">
    <property type="entry name" value="ATPase_P-typ_cyto_dom_N"/>
</dbReference>
<dbReference type="Pfam" id="PF00702">
    <property type="entry name" value="Hydrolase"/>
    <property type="match status" value="1"/>
</dbReference>
<feature type="transmembrane region" description="Helical" evidence="7">
    <location>
        <begin position="127"/>
        <end position="149"/>
    </location>
</feature>
<keyword evidence="3" id="KW-0479">Metal-binding</keyword>
<dbReference type="PANTHER" id="PTHR43520">
    <property type="entry name" value="ATP7, ISOFORM B"/>
    <property type="match status" value="1"/>
</dbReference>
<feature type="transmembrane region" description="Helical" evidence="7">
    <location>
        <begin position="790"/>
        <end position="807"/>
    </location>
</feature>
<dbReference type="SUPFAM" id="SSF81665">
    <property type="entry name" value="Calcium ATPase, transmembrane domain M"/>
    <property type="match status" value="1"/>
</dbReference>
<dbReference type="InterPro" id="IPR001757">
    <property type="entry name" value="P_typ_ATPase"/>
</dbReference>
<keyword evidence="10" id="KW-1185">Reference proteome</keyword>
<dbReference type="GO" id="GO:0043682">
    <property type="term" value="F:P-type divalent copper transporter activity"/>
    <property type="evidence" value="ECO:0007669"/>
    <property type="project" value="TreeGrafter"/>
</dbReference>
<evidence type="ECO:0000256" key="5">
    <source>
        <dbReference type="ARBA" id="ARBA00022989"/>
    </source>
</evidence>
<dbReference type="OrthoDB" id="2490855at2"/>
<keyword evidence="4" id="KW-1278">Translocase</keyword>
<dbReference type="InterPro" id="IPR023298">
    <property type="entry name" value="ATPase_P-typ_TM_dom_sf"/>
</dbReference>
<gene>
    <name evidence="9" type="ORF">Lbru_3187</name>
</gene>
<dbReference type="EMBL" id="LNXV01000036">
    <property type="protein sequence ID" value="KTC77080.1"/>
    <property type="molecule type" value="Genomic_DNA"/>
</dbReference>
<feature type="transmembrane region" description="Helical" evidence="7">
    <location>
        <begin position="101"/>
        <end position="121"/>
    </location>
</feature>
<dbReference type="Gene3D" id="1.20.1110.10">
    <property type="entry name" value="Calcium-transporting ATPase, transmembrane domain"/>
    <property type="match status" value="1"/>
</dbReference>
<dbReference type="GO" id="GO:0005524">
    <property type="term" value="F:ATP binding"/>
    <property type="evidence" value="ECO:0007669"/>
    <property type="project" value="InterPro"/>
</dbReference>
<evidence type="ECO:0000313" key="10">
    <source>
        <dbReference type="Proteomes" id="UP000054742"/>
    </source>
</evidence>
<dbReference type="PATRIC" id="fig|29422.6.peg.3367"/>
<feature type="domain" description="P-type ATPase A" evidence="8">
    <location>
        <begin position="225"/>
        <end position="299"/>
    </location>
</feature>
<dbReference type="InterPro" id="IPR036412">
    <property type="entry name" value="HAD-like_sf"/>
</dbReference>
<evidence type="ECO:0000259" key="8">
    <source>
        <dbReference type="Pfam" id="PF00122"/>
    </source>
</evidence>